<dbReference type="InterPro" id="IPR036831">
    <property type="entry name" value="HdeA_sf"/>
</dbReference>
<keyword evidence="2 5" id="KW-0574">Periplasm</keyword>
<dbReference type="Pfam" id="PF06411">
    <property type="entry name" value="HdeA"/>
    <property type="match status" value="1"/>
</dbReference>
<feature type="disulfide bond" evidence="5">
    <location>
        <begin position="33"/>
        <end position="81"/>
    </location>
</feature>
<dbReference type="OrthoDB" id="7581659at2"/>
<evidence type="ECO:0000256" key="1">
    <source>
        <dbReference type="ARBA" id="ARBA00022729"/>
    </source>
</evidence>
<feature type="chain" id="PRO_5008991906" description="Probable acid stress chaperone HdeA" evidence="5">
    <location>
        <begin position="23"/>
        <end position="104"/>
    </location>
</feature>
<protein>
    <recommendedName>
        <fullName evidence="5">Probable acid stress chaperone HdeA</fullName>
    </recommendedName>
</protein>
<evidence type="ECO:0000256" key="4">
    <source>
        <dbReference type="ARBA" id="ARBA00023186"/>
    </source>
</evidence>
<dbReference type="RefSeq" id="WP_060692646.1">
    <property type="nucleotide sequence ID" value="NZ_CP012676.1"/>
</dbReference>
<dbReference type="Gene3D" id="1.10.890.10">
    <property type="entry name" value="HNS-dependent expression A"/>
    <property type="match status" value="1"/>
</dbReference>
<dbReference type="InterPro" id="IPR038303">
    <property type="entry name" value="HdeA/HdeB_sf"/>
</dbReference>
<dbReference type="AlphaFoldDB" id="A0A0M3UDR6"/>
<dbReference type="GO" id="GO:1990451">
    <property type="term" value="P:cellular stress response to acidic pH"/>
    <property type="evidence" value="ECO:0007669"/>
    <property type="project" value="UniProtKB-UniRule"/>
</dbReference>
<reference evidence="6 8" key="1">
    <citation type="submission" date="2016-11" db="EMBL/GenBank/DDBJ databases">
        <title>Draft genome of Pseudomonas versuta A4R1.12.</title>
        <authorList>
            <person name="See-Too W.-S."/>
        </authorList>
    </citation>
    <scope>NUCLEOTIDE SEQUENCE [LARGE SCALE GENOMIC DNA]</scope>
    <source>
        <strain evidence="6 8">A4R1.12</strain>
    </source>
</reference>
<keyword evidence="4 5" id="KW-0143">Chaperone</keyword>
<organism evidence="6 8">
    <name type="scientific">Pseudomonas versuta</name>
    <dbReference type="NCBI Taxonomy" id="1788301"/>
    <lineage>
        <taxon>Bacteria</taxon>
        <taxon>Pseudomonadati</taxon>
        <taxon>Pseudomonadota</taxon>
        <taxon>Gammaproteobacteria</taxon>
        <taxon>Pseudomonadales</taxon>
        <taxon>Pseudomonadaceae</taxon>
        <taxon>Pseudomonas</taxon>
    </lineage>
</organism>
<feature type="signal peptide" evidence="5">
    <location>
        <begin position="1"/>
        <end position="22"/>
    </location>
</feature>
<gene>
    <name evidence="5" type="primary">hdeA</name>
    <name evidence="7" type="ORF">BOH73_07645</name>
    <name evidence="6" type="ORF">BOH74_18015</name>
</gene>
<dbReference type="Proteomes" id="UP000186677">
    <property type="component" value="Unassembled WGS sequence"/>
</dbReference>
<evidence type="ECO:0000313" key="7">
    <source>
        <dbReference type="EMBL" id="OKA22299.1"/>
    </source>
</evidence>
<proteinExistence type="inferred from homology"/>
<dbReference type="EMBL" id="MPJC01000004">
    <property type="protein sequence ID" value="OKA22299.1"/>
    <property type="molecule type" value="Genomic_DNA"/>
</dbReference>
<keyword evidence="1 5" id="KW-0732">Signal</keyword>
<evidence type="ECO:0000256" key="3">
    <source>
        <dbReference type="ARBA" id="ARBA00023157"/>
    </source>
</evidence>
<dbReference type="InterPro" id="IPR010486">
    <property type="entry name" value="HNS-dep_expression_A/B"/>
</dbReference>
<comment type="function">
    <text evidence="5">Required for optimal acid stress protection. Exhibits a chaperone-like activity only at low pH by suppressing non-specifically the aggregation of denaturated periplasmic proteins.</text>
</comment>
<reference evidence="7 9" key="2">
    <citation type="submission" date="2016-11" db="EMBL/GenBank/DDBJ databases">
        <title>Draft genome of Pseudomonas versuta A4R1.5.</title>
        <authorList>
            <person name="See-Too W.-S."/>
        </authorList>
    </citation>
    <scope>NUCLEOTIDE SEQUENCE [LARGE SCALE GENOMIC DNA]</scope>
    <source>
        <strain evidence="7 9">A4R1.5</strain>
    </source>
</reference>
<comment type="similarity">
    <text evidence="5">Belongs to the HdeA family.</text>
</comment>
<keyword evidence="3 5" id="KW-1015">Disulfide bond</keyword>
<dbReference type="KEGG" id="ppsy:AOC04_09210"/>
<dbReference type="InterPro" id="IPR024972">
    <property type="entry name" value="HdeA"/>
</dbReference>
<keyword evidence="9" id="KW-1185">Reference proteome</keyword>
<dbReference type="HAMAP" id="MF_00946">
    <property type="entry name" value="HdeA"/>
    <property type="match status" value="1"/>
</dbReference>
<evidence type="ECO:0000256" key="5">
    <source>
        <dbReference type="HAMAP-Rule" id="MF_00946"/>
    </source>
</evidence>
<accession>A0A1Q4KKU2</accession>
<dbReference type="NCBIfam" id="NF007576">
    <property type="entry name" value="PRK10208.1"/>
    <property type="match status" value="1"/>
</dbReference>
<evidence type="ECO:0000313" key="8">
    <source>
        <dbReference type="Proteomes" id="UP000185990"/>
    </source>
</evidence>
<accession>A0A0M3UDR6</accession>
<dbReference type="SUPFAM" id="SSF47752">
    <property type="entry name" value="Protein HNS-dependent expression A, HdeA"/>
    <property type="match status" value="1"/>
</dbReference>
<dbReference type="GO" id="GO:0030288">
    <property type="term" value="C:outer membrane-bounded periplasmic space"/>
    <property type="evidence" value="ECO:0007669"/>
    <property type="project" value="InterPro"/>
</dbReference>
<evidence type="ECO:0000313" key="6">
    <source>
        <dbReference type="EMBL" id="OKA19507.1"/>
    </source>
</evidence>
<comment type="caution">
    <text evidence="6">The sequence shown here is derived from an EMBL/GenBank/DDBJ whole genome shotgun (WGS) entry which is preliminary data.</text>
</comment>
<evidence type="ECO:0000256" key="2">
    <source>
        <dbReference type="ARBA" id="ARBA00022764"/>
    </source>
</evidence>
<evidence type="ECO:0000313" key="9">
    <source>
        <dbReference type="Proteomes" id="UP000186677"/>
    </source>
</evidence>
<name>A0A0M3UDR6_9PSED</name>
<comment type="subcellular location">
    <subcellularLocation>
        <location evidence="5">Periplasm</location>
    </subcellularLocation>
</comment>
<dbReference type="EMBL" id="MPJD01000029">
    <property type="protein sequence ID" value="OKA19507.1"/>
    <property type="molecule type" value="Genomic_DNA"/>
</dbReference>
<dbReference type="Proteomes" id="UP000185990">
    <property type="component" value="Unassembled WGS sequence"/>
</dbReference>
<sequence length="104" mass="11122" precursor="true">MKKHILLLSAVSLVALSGLAQADAKQPVAKWTCADFLAVDESYQPTAIGLGEAVNKKGQVEDAVLDVDGIAKITPLVITACKETPTESFVQKIKSEWAKVKKDV</sequence>